<evidence type="ECO:0000313" key="2">
    <source>
        <dbReference type="EMBL" id="VAW14308.1"/>
    </source>
</evidence>
<feature type="region of interest" description="Disordered" evidence="1">
    <location>
        <begin position="235"/>
        <end position="270"/>
    </location>
</feature>
<gene>
    <name evidence="2" type="ORF">MNBD_ALPHA09-1276</name>
</gene>
<dbReference type="AlphaFoldDB" id="A0A3B0T8D9"/>
<sequence>MRKIVSTTAGVTIAVTASMGVGLAQEMPLFFEPGQLPAVSGPNFKVQAGGFAADGSDNSDGLFEVRGSYAAPLSFSTGFQLDGVIAGVEGGDETWVAVAGHYFWRDPASYLLGVYGDINFYDDITYGVMALEGEAYVGKFTLASATGVEFGDVDTSFYTNSFVNYYVTDDLMVGAGYRHDSAGSYGQAKVEYQVMPEFSGLSLYAEGKWSNDDYDAVFAGLRFYFGAPKSLIRRHREDDPGTNFNPSAGVKANKPMPVVAPSGGDGEGET</sequence>
<accession>A0A3B0T8D9</accession>
<evidence type="ECO:0000256" key="1">
    <source>
        <dbReference type="SAM" id="MobiDB-lite"/>
    </source>
</evidence>
<proteinExistence type="predicted"/>
<organism evidence="2">
    <name type="scientific">hydrothermal vent metagenome</name>
    <dbReference type="NCBI Taxonomy" id="652676"/>
    <lineage>
        <taxon>unclassified sequences</taxon>
        <taxon>metagenomes</taxon>
        <taxon>ecological metagenomes</taxon>
    </lineage>
</organism>
<dbReference type="EMBL" id="UOEM01000073">
    <property type="protein sequence ID" value="VAW14308.1"/>
    <property type="molecule type" value="Genomic_DNA"/>
</dbReference>
<protein>
    <submittedName>
        <fullName evidence="2">Uncharacterized protein</fullName>
    </submittedName>
</protein>
<reference evidence="2" key="1">
    <citation type="submission" date="2018-06" db="EMBL/GenBank/DDBJ databases">
        <authorList>
            <person name="Zhirakovskaya E."/>
        </authorList>
    </citation>
    <scope>NUCLEOTIDE SEQUENCE</scope>
</reference>
<name>A0A3B0T8D9_9ZZZZ</name>